<dbReference type="InterPro" id="IPR036388">
    <property type="entry name" value="WH-like_DNA-bd_sf"/>
</dbReference>
<feature type="domain" description="RNA polymerase sigma factor 70 region 4 type 2" evidence="7">
    <location>
        <begin position="107"/>
        <end position="159"/>
    </location>
</feature>
<dbReference type="InterPro" id="IPR013249">
    <property type="entry name" value="RNA_pol_sigma70_r4_t2"/>
</dbReference>
<evidence type="ECO:0000259" key="7">
    <source>
        <dbReference type="Pfam" id="PF08281"/>
    </source>
</evidence>
<evidence type="ECO:0000256" key="5">
    <source>
        <dbReference type="ARBA" id="ARBA00023163"/>
    </source>
</evidence>
<name>A0A8J3FCA3_9BACI</name>
<keyword evidence="3" id="KW-0731">Sigma factor</keyword>
<sequence>MENRDATLERLVRDHQRALFAFLYRMCGDRGVAEELMQETFVRALRALARYRPSGDGRAWLFSIAVNLVRDRWRRQAKRGIMLPVEEAELRAADSPEDETLKRLTHQQVRHALLRLPWEQRTAIILRYYHDLRYEEIAQVMACPVGTVRSRIHHGLARLKRLLSAEVITR</sequence>
<dbReference type="GO" id="GO:0003677">
    <property type="term" value="F:DNA binding"/>
    <property type="evidence" value="ECO:0007669"/>
    <property type="project" value="UniProtKB-KW"/>
</dbReference>
<proteinExistence type="inferred from homology"/>
<protein>
    <submittedName>
        <fullName evidence="8">RNA polymerase sigma factor</fullName>
    </submittedName>
</protein>
<dbReference type="PANTHER" id="PTHR43133:SF52">
    <property type="entry name" value="ECF RNA POLYMERASE SIGMA FACTOR SIGL"/>
    <property type="match status" value="1"/>
</dbReference>
<comment type="similarity">
    <text evidence="1">Belongs to the sigma-70 factor family. ECF subfamily.</text>
</comment>
<reference evidence="8" key="2">
    <citation type="submission" date="2020-09" db="EMBL/GenBank/DDBJ databases">
        <authorList>
            <person name="Sun Q."/>
            <person name="Ohkuma M."/>
        </authorList>
    </citation>
    <scope>NUCLEOTIDE SEQUENCE</scope>
    <source>
        <strain evidence="8">JCM 14719</strain>
    </source>
</reference>
<evidence type="ECO:0000313" key="8">
    <source>
        <dbReference type="EMBL" id="GGJ90722.1"/>
    </source>
</evidence>
<gene>
    <name evidence="8" type="primary">algU</name>
    <name evidence="8" type="ORF">GCM10007043_00500</name>
</gene>
<dbReference type="InterPro" id="IPR014284">
    <property type="entry name" value="RNA_pol_sigma-70_dom"/>
</dbReference>
<dbReference type="Proteomes" id="UP000637720">
    <property type="component" value="Unassembled WGS sequence"/>
</dbReference>
<dbReference type="InterPro" id="IPR007627">
    <property type="entry name" value="RNA_pol_sigma70_r2"/>
</dbReference>
<evidence type="ECO:0000256" key="3">
    <source>
        <dbReference type="ARBA" id="ARBA00023082"/>
    </source>
</evidence>
<dbReference type="AlphaFoldDB" id="A0A8J3FCA3"/>
<evidence type="ECO:0000313" key="9">
    <source>
        <dbReference type="Proteomes" id="UP000637720"/>
    </source>
</evidence>
<accession>A0A8J3FCA3</accession>
<reference evidence="8" key="1">
    <citation type="journal article" date="2014" name="Int. J. Syst. Evol. Microbiol.">
        <title>Complete genome sequence of Corynebacterium casei LMG S-19264T (=DSM 44701T), isolated from a smear-ripened cheese.</title>
        <authorList>
            <consortium name="US DOE Joint Genome Institute (JGI-PGF)"/>
            <person name="Walter F."/>
            <person name="Albersmeier A."/>
            <person name="Kalinowski J."/>
            <person name="Ruckert C."/>
        </authorList>
    </citation>
    <scope>NUCLEOTIDE SEQUENCE</scope>
    <source>
        <strain evidence="8">JCM 14719</strain>
    </source>
</reference>
<dbReference type="Gene3D" id="1.10.1740.10">
    <property type="match status" value="1"/>
</dbReference>
<evidence type="ECO:0000256" key="4">
    <source>
        <dbReference type="ARBA" id="ARBA00023125"/>
    </source>
</evidence>
<dbReference type="InterPro" id="IPR013324">
    <property type="entry name" value="RNA_pol_sigma_r3/r4-like"/>
</dbReference>
<dbReference type="SUPFAM" id="SSF88659">
    <property type="entry name" value="Sigma3 and sigma4 domains of RNA polymerase sigma factors"/>
    <property type="match status" value="1"/>
</dbReference>
<dbReference type="SUPFAM" id="SSF88946">
    <property type="entry name" value="Sigma2 domain of RNA polymerase sigma factors"/>
    <property type="match status" value="1"/>
</dbReference>
<feature type="domain" description="RNA polymerase sigma-70 region 2" evidence="6">
    <location>
        <begin position="11"/>
        <end position="78"/>
    </location>
</feature>
<dbReference type="GO" id="GO:0016987">
    <property type="term" value="F:sigma factor activity"/>
    <property type="evidence" value="ECO:0007669"/>
    <property type="project" value="UniProtKB-KW"/>
</dbReference>
<dbReference type="InterPro" id="IPR039425">
    <property type="entry name" value="RNA_pol_sigma-70-like"/>
</dbReference>
<dbReference type="GO" id="GO:0006352">
    <property type="term" value="P:DNA-templated transcription initiation"/>
    <property type="evidence" value="ECO:0007669"/>
    <property type="project" value="InterPro"/>
</dbReference>
<keyword evidence="2" id="KW-0805">Transcription regulation</keyword>
<evidence type="ECO:0000259" key="6">
    <source>
        <dbReference type="Pfam" id="PF04542"/>
    </source>
</evidence>
<dbReference type="Gene3D" id="1.10.10.10">
    <property type="entry name" value="Winged helix-like DNA-binding domain superfamily/Winged helix DNA-binding domain"/>
    <property type="match status" value="1"/>
</dbReference>
<evidence type="ECO:0000256" key="2">
    <source>
        <dbReference type="ARBA" id="ARBA00023015"/>
    </source>
</evidence>
<keyword evidence="4" id="KW-0238">DNA-binding</keyword>
<dbReference type="InterPro" id="IPR013325">
    <property type="entry name" value="RNA_pol_sigma_r2"/>
</dbReference>
<keyword evidence="9" id="KW-1185">Reference proteome</keyword>
<evidence type="ECO:0000256" key="1">
    <source>
        <dbReference type="ARBA" id="ARBA00010641"/>
    </source>
</evidence>
<dbReference type="Pfam" id="PF08281">
    <property type="entry name" value="Sigma70_r4_2"/>
    <property type="match status" value="1"/>
</dbReference>
<dbReference type="PANTHER" id="PTHR43133">
    <property type="entry name" value="RNA POLYMERASE ECF-TYPE SIGMA FACTO"/>
    <property type="match status" value="1"/>
</dbReference>
<dbReference type="EMBL" id="BMOF01000001">
    <property type="protein sequence ID" value="GGJ90722.1"/>
    <property type="molecule type" value="Genomic_DNA"/>
</dbReference>
<dbReference type="NCBIfam" id="TIGR02937">
    <property type="entry name" value="sigma70-ECF"/>
    <property type="match status" value="1"/>
</dbReference>
<dbReference type="CDD" id="cd06171">
    <property type="entry name" value="Sigma70_r4"/>
    <property type="match status" value="1"/>
</dbReference>
<organism evidence="8 9">
    <name type="scientific">Calditerricola satsumensis</name>
    <dbReference type="NCBI Taxonomy" id="373054"/>
    <lineage>
        <taxon>Bacteria</taxon>
        <taxon>Bacillati</taxon>
        <taxon>Bacillota</taxon>
        <taxon>Bacilli</taxon>
        <taxon>Bacillales</taxon>
        <taxon>Bacillaceae</taxon>
        <taxon>Calditerricola</taxon>
    </lineage>
</organism>
<keyword evidence="5" id="KW-0804">Transcription</keyword>
<dbReference type="Pfam" id="PF04542">
    <property type="entry name" value="Sigma70_r2"/>
    <property type="match status" value="1"/>
</dbReference>
<comment type="caution">
    <text evidence="8">The sequence shown here is derived from an EMBL/GenBank/DDBJ whole genome shotgun (WGS) entry which is preliminary data.</text>
</comment>
<dbReference type="RefSeq" id="WP_054669723.1">
    <property type="nucleotide sequence ID" value="NZ_BMOF01000001.1"/>
</dbReference>